<proteinExistence type="predicted"/>
<dbReference type="KEGG" id="vgu:HYG85_17765"/>
<keyword evidence="1" id="KW-0472">Membrane</keyword>
<evidence type="ECO:0000313" key="3">
    <source>
        <dbReference type="Proteomes" id="UP000677305"/>
    </source>
</evidence>
<evidence type="ECO:0000313" key="2">
    <source>
        <dbReference type="EMBL" id="QUH30661.1"/>
    </source>
</evidence>
<dbReference type="EMBL" id="CP058561">
    <property type="protein sequence ID" value="QUH30661.1"/>
    <property type="molecule type" value="Genomic_DNA"/>
</dbReference>
<evidence type="ECO:0000256" key="1">
    <source>
        <dbReference type="SAM" id="Phobius"/>
    </source>
</evidence>
<keyword evidence="1" id="KW-1133">Transmembrane helix</keyword>
<gene>
    <name evidence="2" type="ORF">HYG85_17765</name>
</gene>
<feature type="transmembrane region" description="Helical" evidence="1">
    <location>
        <begin position="152"/>
        <end position="179"/>
    </location>
</feature>
<keyword evidence="3" id="KW-1185">Reference proteome</keyword>
<dbReference type="AlphaFoldDB" id="A0A8J8MCX9"/>
<reference evidence="2 3" key="1">
    <citation type="submission" date="2020-07" db="EMBL/GenBank/DDBJ databases">
        <title>Vallitalea guaymasensis genome.</title>
        <authorList>
            <person name="Postec A."/>
        </authorList>
    </citation>
    <scope>NUCLEOTIDE SEQUENCE [LARGE SCALE GENOMIC DNA]</scope>
    <source>
        <strain evidence="2 3">Ra1766G1</strain>
    </source>
</reference>
<dbReference type="RefSeq" id="WP_212690801.1">
    <property type="nucleotide sequence ID" value="NZ_CP058561.1"/>
</dbReference>
<dbReference type="Proteomes" id="UP000677305">
    <property type="component" value="Chromosome"/>
</dbReference>
<feature type="transmembrane region" description="Helical" evidence="1">
    <location>
        <begin position="123"/>
        <end position="146"/>
    </location>
</feature>
<name>A0A8J8MCX9_9FIRM</name>
<keyword evidence="1" id="KW-0812">Transmembrane</keyword>
<protein>
    <submittedName>
        <fullName evidence="2">Uncharacterized protein</fullName>
    </submittedName>
</protein>
<accession>A0A8J8MCX9</accession>
<organism evidence="2 3">
    <name type="scientific">Vallitalea guaymasensis</name>
    <dbReference type="NCBI Taxonomy" id="1185412"/>
    <lineage>
        <taxon>Bacteria</taxon>
        <taxon>Bacillati</taxon>
        <taxon>Bacillota</taxon>
        <taxon>Clostridia</taxon>
        <taxon>Lachnospirales</taxon>
        <taxon>Vallitaleaceae</taxon>
        <taxon>Vallitalea</taxon>
    </lineage>
</organism>
<sequence length="271" mass="29362">MNKAHKRYVNKVLRRIDCSNSYKKRIRNDLHIMMEEKALELNESDPYKLLGEPEQVAEEFAENMGVNLFTKYQYVSEKTILGTPVIQINNHNYRGYEYKSKKTIMGIPLVHINNKPLGVAKGIIACGSISIGIISLGGISIGVISFGGVSFALLLGIGGAALSGVVSIGGLAVAGLFAIGGAAFSNYISIGGAAIAKEFAYGGYAKAKVAIGKEINAKVGFYSESGKGEFVRKIVEDTQLMKDYIYSKVPDLSSFVKGVMDKCMYFVDSLR</sequence>